<dbReference type="PROSITE" id="PS51257">
    <property type="entry name" value="PROKAR_LIPOPROTEIN"/>
    <property type="match status" value="1"/>
</dbReference>
<gene>
    <name evidence="1" type="ORF">DBRI1063_LOCUS18050</name>
</gene>
<protein>
    <submittedName>
        <fullName evidence="1">Uncharacterized protein</fullName>
    </submittedName>
</protein>
<accession>A0A6U3SYH4</accession>
<reference evidence="1" key="1">
    <citation type="submission" date="2021-01" db="EMBL/GenBank/DDBJ databases">
        <authorList>
            <person name="Corre E."/>
            <person name="Pelletier E."/>
            <person name="Niang G."/>
            <person name="Scheremetjew M."/>
            <person name="Finn R."/>
            <person name="Kale V."/>
            <person name="Holt S."/>
            <person name="Cochrane G."/>
            <person name="Meng A."/>
            <person name="Brown T."/>
            <person name="Cohen L."/>
        </authorList>
    </citation>
    <scope>NUCLEOTIDE SEQUENCE</scope>
    <source>
        <strain evidence="1">Pop2</strain>
    </source>
</reference>
<dbReference type="EMBL" id="HBGN01027927">
    <property type="protein sequence ID" value="CAD9343850.1"/>
    <property type="molecule type" value="Transcribed_RNA"/>
</dbReference>
<proteinExistence type="predicted"/>
<dbReference type="AlphaFoldDB" id="A0A6U3SYH4"/>
<name>A0A6U3SYH4_9STRA</name>
<organism evidence="1">
    <name type="scientific">Ditylum brightwellii</name>
    <dbReference type="NCBI Taxonomy" id="49249"/>
    <lineage>
        <taxon>Eukaryota</taxon>
        <taxon>Sar</taxon>
        <taxon>Stramenopiles</taxon>
        <taxon>Ochrophyta</taxon>
        <taxon>Bacillariophyta</taxon>
        <taxon>Mediophyceae</taxon>
        <taxon>Lithodesmiophycidae</taxon>
        <taxon>Lithodesmiales</taxon>
        <taxon>Lithodesmiaceae</taxon>
        <taxon>Ditylum</taxon>
    </lineage>
</organism>
<sequence length="259" mass="29252">MIAMERLLYQRPLIVLAIALSCCPIAWALTTGWKLQTQAQCDYYQHRNRMGPPLFSLKRHRNILTPSDESSAVSLNLAAADDGDAPYKCVIQRLELADQFSRWRFLQKLLDAEVSASDANELLYRVLYSFITYPPAPSDDSEDSNVSPIRTDEKVEIIESLFRTDENGNGAVFALREPECSPGHDSVLQTLEKELLPDPREDEDAHKGTWDTVMELHGGESVKVREQEGAKGWKARCTVARVLIYFDFLTNGVVEEPFS</sequence>
<evidence type="ECO:0000313" key="1">
    <source>
        <dbReference type="EMBL" id="CAD9343850.1"/>
    </source>
</evidence>